<comment type="caution">
    <text evidence="2">The sequence shown here is derived from an EMBL/GenBank/DDBJ whole genome shotgun (WGS) entry which is preliminary data.</text>
</comment>
<dbReference type="Proteomes" id="UP001162131">
    <property type="component" value="Unassembled WGS sequence"/>
</dbReference>
<keyword evidence="3" id="KW-1185">Reference proteome</keyword>
<reference evidence="2" key="1">
    <citation type="submission" date="2021-09" db="EMBL/GenBank/DDBJ databases">
        <authorList>
            <consortium name="AG Swart"/>
            <person name="Singh M."/>
            <person name="Singh A."/>
            <person name="Seah K."/>
            <person name="Emmerich C."/>
        </authorList>
    </citation>
    <scope>NUCLEOTIDE SEQUENCE</scope>
    <source>
        <strain evidence="2">ATCC30299</strain>
    </source>
</reference>
<evidence type="ECO:0000313" key="3">
    <source>
        <dbReference type="Proteomes" id="UP001162131"/>
    </source>
</evidence>
<protein>
    <submittedName>
        <fullName evidence="2">Uncharacterized protein</fullName>
    </submittedName>
</protein>
<organism evidence="2 3">
    <name type="scientific">Blepharisma stoltei</name>
    <dbReference type="NCBI Taxonomy" id="1481888"/>
    <lineage>
        <taxon>Eukaryota</taxon>
        <taxon>Sar</taxon>
        <taxon>Alveolata</taxon>
        <taxon>Ciliophora</taxon>
        <taxon>Postciliodesmatophora</taxon>
        <taxon>Heterotrichea</taxon>
        <taxon>Heterotrichida</taxon>
        <taxon>Blepharismidae</taxon>
        <taxon>Blepharisma</taxon>
    </lineage>
</organism>
<feature type="region of interest" description="Disordered" evidence="1">
    <location>
        <begin position="123"/>
        <end position="150"/>
    </location>
</feature>
<gene>
    <name evidence="2" type="ORF">BSTOLATCC_MIC7619</name>
</gene>
<proteinExistence type="predicted"/>
<sequence length="165" mass="19148">MESKQTDMGNEKKVGENRKLKTLKEEIPKKIKCDVEELKIIVERQEEILENLTHSFKDSKSKSSKLQYLLSETHDWKNSLAERNERLAMRFQKCIPAKKEIPDSSNAKKDLKIDIEDRLSENDIRSIGSTPKSATNPGNRIKFRREPKTPAESLFSKSYLSFLHI</sequence>
<feature type="compositionally biased region" description="Polar residues" evidence="1">
    <location>
        <begin position="127"/>
        <end position="138"/>
    </location>
</feature>
<name>A0AAU9IFF4_9CILI</name>
<dbReference type="AlphaFoldDB" id="A0AAU9IFF4"/>
<dbReference type="EMBL" id="CAJZBQ010000009">
    <property type="protein sequence ID" value="CAG9312827.1"/>
    <property type="molecule type" value="Genomic_DNA"/>
</dbReference>
<evidence type="ECO:0000256" key="1">
    <source>
        <dbReference type="SAM" id="MobiDB-lite"/>
    </source>
</evidence>
<evidence type="ECO:0000313" key="2">
    <source>
        <dbReference type="EMBL" id="CAG9312827.1"/>
    </source>
</evidence>
<accession>A0AAU9IFF4</accession>